<dbReference type="EMBL" id="JBJKTR010000008">
    <property type="protein sequence ID" value="KAL3362214.1"/>
    <property type="molecule type" value="Genomic_DNA"/>
</dbReference>
<evidence type="ECO:0000259" key="7">
    <source>
        <dbReference type="PROSITE" id="PS51999"/>
    </source>
</evidence>
<feature type="transmembrane region" description="Helical" evidence="6">
    <location>
        <begin position="37"/>
        <end position="65"/>
    </location>
</feature>
<feature type="domain" description="GRF-type" evidence="7">
    <location>
        <begin position="61"/>
        <end position="105"/>
    </location>
</feature>
<feature type="region of interest" description="Disordered" evidence="5">
    <location>
        <begin position="120"/>
        <end position="140"/>
    </location>
</feature>
<dbReference type="PROSITE" id="PS51999">
    <property type="entry name" value="ZF_GRF"/>
    <property type="match status" value="1"/>
</dbReference>
<keyword evidence="6" id="KW-1133">Transmembrane helix</keyword>
<evidence type="ECO:0000256" key="5">
    <source>
        <dbReference type="SAM" id="MobiDB-lite"/>
    </source>
</evidence>
<keyword evidence="1" id="KW-0479">Metal-binding</keyword>
<proteinExistence type="predicted"/>
<keyword evidence="9" id="KW-1185">Reference proteome</keyword>
<dbReference type="GO" id="GO:0008270">
    <property type="term" value="F:zinc ion binding"/>
    <property type="evidence" value="ECO:0007669"/>
    <property type="project" value="UniProtKB-KW"/>
</dbReference>
<sequence length="140" mass="16587">LISSSNIQNFFSFSLVYLSPKFFTPNFFFFSTIDQALFVYILFFSHFSYSLIFLFFIMTVCFYYCGLHVELKMSRTSTNPGRMFWGCQKYTNGNGCGFFRWADMTDRTYQEQYYMKNQSTNVDHGRHGRQGRSSISIYIS</sequence>
<evidence type="ECO:0000313" key="9">
    <source>
        <dbReference type="Proteomes" id="UP001627284"/>
    </source>
</evidence>
<keyword evidence="3" id="KW-0862">Zinc</keyword>
<evidence type="ECO:0000256" key="1">
    <source>
        <dbReference type="ARBA" id="ARBA00022723"/>
    </source>
</evidence>
<dbReference type="AlphaFoldDB" id="A0ABD2U104"/>
<keyword evidence="6" id="KW-0812">Transmembrane</keyword>
<name>A0ABD2U104_9SOLN</name>
<dbReference type="Pfam" id="PF06839">
    <property type="entry name" value="Zn_ribbon_GRF"/>
    <property type="match status" value="1"/>
</dbReference>
<feature type="non-terminal residue" evidence="8">
    <location>
        <position position="140"/>
    </location>
</feature>
<comment type="caution">
    <text evidence="8">The sequence shown here is derived from an EMBL/GenBank/DDBJ whole genome shotgun (WGS) entry which is preliminary data.</text>
</comment>
<accession>A0ABD2U104</accession>
<protein>
    <recommendedName>
        <fullName evidence="7">GRF-type domain-containing protein</fullName>
    </recommendedName>
</protein>
<reference evidence="8 9" key="1">
    <citation type="submission" date="2024-05" db="EMBL/GenBank/DDBJ databases">
        <title>De novo assembly of an allotetraploid wild potato.</title>
        <authorList>
            <person name="Hosaka A.J."/>
        </authorList>
    </citation>
    <scope>NUCLEOTIDE SEQUENCE [LARGE SCALE GENOMIC DNA]</scope>
    <source>
        <tissue evidence="8">Young leaves</tissue>
    </source>
</reference>
<evidence type="ECO:0000256" key="6">
    <source>
        <dbReference type="SAM" id="Phobius"/>
    </source>
</evidence>
<keyword evidence="6" id="KW-0472">Membrane</keyword>
<keyword evidence="2 4" id="KW-0863">Zinc-finger</keyword>
<organism evidence="8 9">
    <name type="scientific">Solanum stoloniferum</name>
    <dbReference type="NCBI Taxonomy" id="62892"/>
    <lineage>
        <taxon>Eukaryota</taxon>
        <taxon>Viridiplantae</taxon>
        <taxon>Streptophyta</taxon>
        <taxon>Embryophyta</taxon>
        <taxon>Tracheophyta</taxon>
        <taxon>Spermatophyta</taxon>
        <taxon>Magnoliopsida</taxon>
        <taxon>eudicotyledons</taxon>
        <taxon>Gunneridae</taxon>
        <taxon>Pentapetalae</taxon>
        <taxon>asterids</taxon>
        <taxon>lamiids</taxon>
        <taxon>Solanales</taxon>
        <taxon>Solanaceae</taxon>
        <taxon>Solanoideae</taxon>
        <taxon>Solaneae</taxon>
        <taxon>Solanum</taxon>
    </lineage>
</organism>
<gene>
    <name evidence="8" type="ORF">AABB24_014875</name>
</gene>
<dbReference type="InterPro" id="IPR010666">
    <property type="entry name" value="Znf_GRF"/>
</dbReference>
<dbReference type="Proteomes" id="UP001627284">
    <property type="component" value="Unassembled WGS sequence"/>
</dbReference>
<evidence type="ECO:0000256" key="3">
    <source>
        <dbReference type="ARBA" id="ARBA00022833"/>
    </source>
</evidence>
<feature type="non-terminal residue" evidence="8">
    <location>
        <position position="1"/>
    </location>
</feature>
<evidence type="ECO:0000256" key="4">
    <source>
        <dbReference type="PROSITE-ProRule" id="PRU01343"/>
    </source>
</evidence>
<evidence type="ECO:0000313" key="8">
    <source>
        <dbReference type="EMBL" id="KAL3362214.1"/>
    </source>
</evidence>
<feature type="compositionally biased region" description="Polar residues" evidence="5">
    <location>
        <begin position="131"/>
        <end position="140"/>
    </location>
</feature>
<evidence type="ECO:0000256" key="2">
    <source>
        <dbReference type="ARBA" id="ARBA00022771"/>
    </source>
</evidence>